<keyword evidence="1" id="KW-0812">Transmembrane</keyword>
<dbReference type="Gene3D" id="3.55.50.30">
    <property type="match status" value="1"/>
</dbReference>
<dbReference type="PANTHER" id="PTHR30273">
    <property type="entry name" value="PERIPLASMIC SIGNAL SENSOR AND SIGMA FACTOR ACTIVATOR FECR-RELATED"/>
    <property type="match status" value="1"/>
</dbReference>
<keyword evidence="1" id="KW-0472">Membrane</keyword>
<proteinExistence type="predicted"/>
<dbReference type="EMBL" id="CP117411">
    <property type="protein sequence ID" value="WCT74413.1"/>
    <property type="molecule type" value="Genomic_DNA"/>
</dbReference>
<evidence type="ECO:0000259" key="2">
    <source>
        <dbReference type="Pfam" id="PF04773"/>
    </source>
</evidence>
<dbReference type="Pfam" id="PF04773">
    <property type="entry name" value="FecR"/>
    <property type="match status" value="1"/>
</dbReference>
<accession>A0ABY7TN16</accession>
<feature type="domain" description="FecR protein" evidence="2">
    <location>
        <begin position="122"/>
        <end position="214"/>
    </location>
</feature>
<dbReference type="RefSeq" id="WP_273689428.1">
    <property type="nucleotide sequence ID" value="NZ_CP117411.1"/>
</dbReference>
<keyword evidence="1" id="KW-1133">Transmembrane helix</keyword>
<dbReference type="InterPro" id="IPR012373">
    <property type="entry name" value="Ferrdict_sens_TM"/>
</dbReference>
<dbReference type="PANTHER" id="PTHR30273:SF2">
    <property type="entry name" value="PROTEIN FECR"/>
    <property type="match status" value="1"/>
</dbReference>
<protein>
    <submittedName>
        <fullName evidence="3">FecR domain-containing protein</fullName>
    </submittedName>
</protein>
<evidence type="ECO:0000313" key="3">
    <source>
        <dbReference type="EMBL" id="WCT74413.1"/>
    </source>
</evidence>
<dbReference type="Gene3D" id="2.60.120.1440">
    <property type="match status" value="1"/>
</dbReference>
<organism evidence="3 4">
    <name type="scientific">Sphingomonas naphthae</name>
    <dbReference type="NCBI Taxonomy" id="1813468"/>
    <lineage>
        <taxon>Bacteria</taxon>
        <taxon>Pseudomonadati</taxon>
        <taxon>Pseudomonadota</taxon>
        <taxon>Alphaproteobacteria</taxon>
        <taxon>Sphingomonadales</taxon>
        <taxon>Sphingomonadaceae</taxon>
        <taxon>Sphingomonas</taxon>
    </lineage>
</organism>
<evidence type="ECO:0000313" key="4">
    <source>
        <dbReference type="Proteomes" id="UP001220395"/>
    </source>
</evidence>
<dbReference type="Proteomes" id="UP001220395">
    <property type="component" value="Chromosome"/>
</dbReference>
<feature type="transmembrane region" description="Helical" evidence="1">
    <location>
        <begin position="98"/>
        <end position="117"/>
    </location>
</feature>
<dbReference type="PIRSF" id="PIRSF018266">
    <property type="entry name" value="FecR"/>
    <property type="match status" value="1"/>
</dbReference>
<sequence>MVGRYRSAEEREALELEAARRFLKARSTDSEQDWDEALAWAGEDPAHGFAFAKAEASWELTERLREGHPDLRPAMAVPLVETGTAAGWISGRIGRRGVIGLIAATMVGVIATVTIQLQGSVDRYRTALGEEREVRLADGSILHLNTDTSVEVALRDDARRIQLLKGEARFDVAHDTARPFLVTAGSATVRAVGTAFNVRLRSDLTELTVIEGMVAVQDGASRSSRVGAGTGAAIRSGTVAVTPLAPASVKQRMAWQNGLIEFDGDTLAQAVEEFNRYRASPLVIGDPQLASLRIGGTFRAQKSADFVNALEVGFGIRAIEGHDNSIILVPATARE</sequence>
<reference evidence="3 4" key="1">
    <citation type="submission" date="2023-02" db="EMBL/GenBank/DDBJ databases">
        <title>Genome sequence of Sphingomonas naphthae.</title>
        <authorList>
            <person name="Kim S."/>
            <person name="Heo J."/>
            <person name="Kwon S.-W."/>
        </authorList>
    </citation>
    <scope>NUCLEOTIDE SEQUENCE [LARGE SCALE GENOMIC DNA]</scope>
    <source>
        <strain evidence="3 4">KACC 18716</strain>
    </source>
</reference>
<gene>
    <name evidence="3" type="ORF">PQ455_04060</name>
</gene>
<name>A0ABY7TN16_9SPHN</name>
<dbReference type="InterPro" id="IPR006860">
    <property type="entry name" value="FecR"/>
</dbReference>
<keyword evidence="4" id="KW-1185">Reference proteome</keyword>
<evidence type="ECO:0000256" key="1">
    <source>
        <dbReference type="SAM" id="Phobius"/>
    </source>
</evidence>